<evidence type="ECO:0000313" key="2">
    <source>
        <dbReference type="Proteomes" id="UP000321570"/>
    </source>
</evidence>
<dbReference type="EMBL" id="CABIJS010000222">
    <property type="protein sequence ID" value="VUZ46528.1"/>
    <property type="molecule type" value="Genomic_DNA"/>
</dbReference>
<evidence type="ECO:0000313" key="1">
    <source>
        <dbReference type="EMBL" id="VUZ46528.1"/>
    </source>
</evidence>
<dbReference type="Proteomes" id="UP000321570">
    <property type="component" value="Unassembled WGS sequence"/>
</dbReference>
<proteinExistence type="predicted"/>
<gene>
    <name evidence="1" type="ORF">WMSIL1_LOCUS6566</name>
</gene>
<name>A0A564YIG3_HYMDI</name>
<protein>
    <submittedName>
        <fullName evidence="1">Uncharacterized protein</fullName>
    </submittedName>
</protein>
<reference evidence="1 2" key="1">
    <citation type="submission" date="2019-07" db="EMBL/GenBank/DDBJ databases">
        <authorList>
            <person name="Jastrzebski P J."/>
            <person name="Paukszto L."/>
            <person name="Jastrzebski P J."/>
        </authorList>
    </citation>
    <scope>NUCLEOTIDE SEQUENCE [LARGE SCALE GENOMIC DNA]</scope>
    <source>
        <strain evidence="1 2">WMS-il1</strain>
    </source>
</reference>
<accession>A0A564YIG3</accession>
<sequence length="101" mass="11378">MNNVPSSLPRYLKMFGKMSHIDVPQFSCIVPRHATLHHTMPSTFLTSTGVLGVLGEWVNRVLTMLFPPLRGSQFISILFIQQFLSNFTSESCGDLQKSCNF</sequence>
<keyword evidence="2" id="KW-1185">Reference proteome</keyword>
<organism evidence="1 2">
    <name type="scientific">Hymenolepis diminuta</name>
    <name type="common">Rat tapeworm</name>
    <dbReference type="NCBI Taxonomy" id="6216"/>
    <lineage>
        <taxon>Eukaryota</taxon>
        <taxon>Metazoa</taxon>
        <taxon>Spiralia</taxon>
        <taxon>Lophotrochozoa</taxon>
        <taxon>Platyhelminthes</taxon>
        <taxon>Cestoda</taxon>
        <taxon>Eucestoda</taxon>
        <taxon>Cyclophyllidea</taxon>
        <taxon>Hymenolepididae</taxon>
        <taxon>Hymenolepis</taxon>
    </lineage>
</organism>
<dbReference type="AlphaFoldDB" id="A0A564YIG3"/>